<dbReference type="AlphaFoldDB" id="A0AAV9UP07"/>
<protein>
    <recommendedName>
        <fullName evidence="3">GST N-terminal domain-containing protein</fullName>
    </recommendedName>
</protein>
<dbReference type="SUPFAM" id="SSF52833">
    <property type="entry name" value="Thioredoxin-like"/>
    <property type="match status" value="1"/>
</dbReference>
<evidence type="ECO:0000313" key="2">
    <source>
        <dbReference type="Proteomes" id="UP001375240"/>
    </source>
</evidence>
<proteinExistence type="predicted"/>
<evidence type="ECO:0008006" key="3">
    <source>
        <dbReference type="Google" id="ProtNLM"/>
    </source>
</evidence>
<comment type="caution">
    <text evidence="1">The sequence shown here is derived from an EMBL/GenBank/DDBJ whole genome shotgun (WGS) entry which is preliminary data.</text>
</comment>
<dbReference type="Proteomes" id="UP001375240">
    <property type="component" value="Unassembled WGS sequence"/>
</dbReference>
<name>A0AAV9UP07_9PEZI</name>
<organism evidence="1 2">
    <name type="scientific">Orbilia brochopaga</name>
    <dbReference type="NCBI Taxonomy" id="3140254"/>
    <lineage>
        <taxon>Eukaryota</taxon>
        <taxon>Fungi</taxon>
        <taxon>Dikarya</taxon>
        <taxon>Ascomycota</taxon>
        <taxon>Pezizomycotina</taxon>
        <taxon>Orbiliomycetes</taxon>
        <taxon>Orbiliales</taxon>
        <taxon>Orbiliaceae</taxon>
        <taxon>Orbilia</taxon>
    </lineage>
</organism>
<dbReference type="EMBL" id="JAVHNQ010000006">
    <property type="protein sequence ID" value="KAK6344295.1"/>
    <property type="molecule type" value="Genomic_DNA"/>
</dbReference>
<dbReference type="InterPro" id="IPR036249">
    <property type="entry name" value="Thioredoxin-like_sf"/>
</dbReference>
<dbReference type="InterPro" id="IPR036282">
    <property type="entry name" value="Glutathione-S-Trfase_C_sf"/>
</dbReference>
<reference evidence="1 2" key="1">
    <citation type="submission" date="2019-10" db="EMBL/GenBank/DDBJ databases">
        <authorList>
            <person name="Palmer J.M."/>
        </authorList>
    </citation>
    <scope>NUCLEOTIDE SEQUENCE [LARGE SCALE GENOMIC DNA]</scope>
    <source>
        <strain evidence="1 2">TWF696</strain>
    </source>
</reference>
<accession>A0AAV9UP07</accession>
<keyword evidence="2" id="KW-1185">Reference proteome</keyword>
<dbReference type="CDD" id="cd00299">
    <property type="entry name" value="GST_C_family"/>
    <property type="match status" value="1"/>
</dbReference>
<evidence type="ECO:0000313" key="1">
    <source>
        <dbReference type="EMBL" id="KAK6344295.1"/>
    </source>
</evidence>
<gene>
    <name evidence="1" type="ORF">TWF696_007935</name>
</gene>
<sequence length="417" mass="47382">MDDKHEYLLIGADQSMFTQKVRAYLRNNSIPFKDVLSNVKIFKTVILPNAPYALIPDLLVVNKETKKYSLIQDSKSIMDFLQNKHGLPHFVGTKRAFADMLLEMLLDDFFFLHIMNWRWDRPSQQKYLEYTFGDASKPYEAATKAGARVLQLIGGRMSSLGLTPKTTEAFKDQLNAFLDLLTQHLDKYQFVLGSEPGKADYSIYGLFAAGLFRDPEPYGWAANSYPVVHSYVQRVSGTAVSWGGKNVVQLEANQDTISACEPTMGQCRGDKELEKKDLIPETTTKITALLLRDYLTLLAPTVVSTLAFLNSQGKDEVVIPRGLKTDQSTYKFSVHRKNEEGVTEERNVTTHCIWMLQRILDMTYRPEQRAEVDKWLAEVGDLREWKGIVEAWEKGGWRVDLTRKGTVASKRSSSSKL</sequence>
<dbReference type="SUPFAM" id="SSF47616">
    <property type="entry name" value="GST C-terminal domain-like"/>
    <property type="match status" value="1"/>
</dbReference>